<keyword evidence="15" id="KW-1185">Reference proteome</keyword>
<dbReference type="Pfam" id="PF02518">
    <property type="entry name" value="HATPase_c"/>
    <property type="match status" value="1"/>
</dbReference>
<dbReference type="Pfam" id="PF07730">
    <property type="entry name" value="HisKA_3"/>
    <property type="match status" value="1"/>
</dbReference>
<keyword evidence="5" id="KW-0547">Nucleotide-binding</keyword>
<keyword evidence="10" id="KW-0472">Membrane</keyword>
<protein>
    <recommendedName>
        <fullName evidence="2">histidine kinase</fullName>
        <ecNumber evidence="2">2.7.13.3</ecNumber>
    </recommendedName>
</protein>
<keyword evidence="7" id="KW-0067">ATP-binding</keyword>
<evidence type="ECO:0000259" key="12">
    <source>
        <dbReference type="Pfam" id="PF07730"/>
    </source>
</evidence>
<feature type="domain" description="Putative sensor" evidence="13">
    <location>
        <begin position="37"/>
        <end position="222"/>
    </location>
</feature>
<keyword evidence="3" id="KW-0597">Phosphoprotein</keyword>
<gene>
    <name evidence="14" type="ORF">GCM10009681_18420</name>
</gene>
<evidence type="ECO:0000256" key="5">
    <source>
        <dbReference type="ARBA" id="ARBA00022741"/>
    </source>
</evidence>
<feature type="coiled-coil region" evidence="9">
    <location>
        <begin position="218"/>
        <end position="245"/>
    </location>
</feature>
<dbReference type="Gene3D" id="1.20.5.1930">
    <property type="match status" value="1"/>
</dbReference>
<dbReference type="PANTHER" id="PTHR24421:SF10">
    <property type="entry name" value="NITRATE_NITRITE SENSOR PROTEIN NARQ"/>
    <property type="match status" value="1"/>
</dbReference>
<comment type="catalytic activity">
    <reaction evidence="1">
        <text>ATP + protein L-histidine = ADP + protein N-phospho-L-histidine.</text>
        <dbReference type="EC" id="2.7.13.3"/>
    </reaction>
</comment>
<dbReference type="PANTHER" id="PTHR24421">
    <property type="entry name" value="NITRATE/NITRITE SENSOR PROTEIN NARX-RELATED"/>
    <property type="match status" value="1"/>
</dbReference>
<name>A0ABP4W8C1_9ACTN</name>
<evidence type="ECO:0000259" key="11">
    <source>
        <dbReference type="Pfam" id="PF02518"/>
    </source>
</evidence>
<evidence type="ECO:0000313" key="15">
    <source>
        <dbReference type="Proteomes" id="UP001500655"/>
    </source>
</evidence>
<sequence length="452" mass="47810">MIHTVEGMTTMTVELPAAPPAKPSRRILRNLGVDTAYAIAGFPIAIAAFVMVITGIALGLGTLVVWVGLPILVGTLFIARGFAQLERLRIAPVLNQPVIAGIYKKVQPDAGVWRKLLTPLSDAQAWLDIAHAIIRLPFSILSFVIAVTWWAGALGGLTGPLWLWAIPRGEDSKDLPELIGLGDAYSTLLLFYVAMGVAFAITLPFVLRLVTLMETGLAQALLNSVARLRAQVDELTEVSTTARAQKAAAVSAEATALRRLERDIHDGPQQRLVRLAVDLGRAQQQLDNDPEAARRTMAEALDQTREALDELRALGRGIAPPILTDRGLTAAVTALAGRSTIPVSLAIPDLPRLDPATEQTAYFVIAESLTNVAKHSQANSCRVTLNVVGDRMEITIMDDGVGGAHPAKGSGLAGLADRVHSAGGELNVASPTGGPTTIYAVVPCLRNGASGS</sequence>
<dbReference type="Gene3D" id="3.30.565.10">
    <property type="entry name" value="Histidine kinase-like ATPase, C-terminal domain"/>
    <property type="match status" value="1"/>
</dbReference>
<feature type="transmembrane region" description="Helical" evidence="10">
    <location>
        <begin position="35"/>
        <end position="57"/>
    </location>
</feature>
<evidence type="ECO:0000256" key="6">
    <source>
        <dbReference type="ARBA" id="ARBA00022777"/>
    </source>
</evidence>
<feature type="transmembrane region" description="Helical" evidence="10">
    <location>
        <begin position="63"/>
        <end position="83"/>
    </location>
</feature>
<dbReference type="CDD" id="cd16917">
    <property type="entry name" value="HATPase_UhpB-NarQ-NarX-like"/>
    <property type="match status" value="1"/>
</dbReference>
<organism evidence="14 15">
    <name type="scientific">Luedemannella helvata</name>
    <dbReference type="NCBI Taxonomy" id="349315"/>
    <lineage>
        <taxon>Bacteria</taxon>
        <taxon>Bacillati</taxon>
        <taxon>Actinomycetota</taxon>
        <taxon>Actinomycetes</taxon>
        <taxon>Micromonosporales</taxon>
        <taxon>Micromonosporaceae</taxon>
        <taxon>Luedemannella</taxon>
    </lineage>
</organism>
<evidence type="ECO:0000256" key="1">
    <source>
        <dbReference type="ARBA" id="ARBA00000085"/>
    </source>
</evidence>
<feature type="transmembrane region" description="Helical" evidence="10">
    <location>
        <begin position="184"/>
        <end position="207"/>
    </location>
</feature>
<dbReference type="SUPFAM" id="SSF55874">
    <property type="entry name" value="ATPase domain of HSP90 chaperone/DNA topoisomerase II/histidine kinase"/>
    <property type="match status" value="1"/>
</dbReference>
<dbReference type="InterPro" id="IPR036890">
    <property type="entry name" value="HATPase_C_sf"/>
</dbReference>
<evidence type="ECO:0000256" key="7">
    <source>
        <dbReference type="ARBA" id="ARBA00022840"/>
    </source>
</evidence>
<reference evidence="15" key="1">
    <citation type="journal article" date="2019" name="Int. J. Syst. Evol. Microbiol.">
        <title>The Global Catalogue of Microorganisms (GCM) 10K type strain sequencing project: providing services to taxonomists for standard genome sequencing and annotation.</title>
        <authorList>
            <consortium name="The Broad Institute Genomics Platform"/>
            <consortium name="The Broad Institute Genome Sequencing Center for Infectious Disease"/>
            <person name="Wu L."/>
            <person name="Ma J."/>
        </authorList>
    </citation>
    <scope>NUCLEOTIDE SEQUENCE [LARGE SCALE GENOMIC DNA]</scope>
    <source>
        <strain evidence="15">JCM 13249</strain>
    </source>
</reference>
<keyword evidence="8" id="KW-0902">Two-component regulatory system</keyword>
<dbReference type="EMBL" id="BAAALS010000007">
    <property type="protein sequence ID" value="GAA1747543.1"/>
    <property type="molecule type" value="Genomic_DNA"/>
</dbReference>
<feature type="transmembrane region" description="Helical" evidence="10">
    <location>
        <begin position="140"/>
        <end position="164"/>
    </location>
</feature>
<keyword evidence="9" id="KW-0175">Coiled coil</keyword>
<keyword evidence="10" id="KW-0812">Transmembrane</keyword>
<evidence type="ECO:0000256" key="2">
    <source>
        <dbReference type="ARBA" id="ARBA00012438"/>
    </source>
</evidence>
<dbReference type="Pfam" id="PF13796">
    <property type="entry name" value="Sensor"/>
    <property type="match status" value="1"/>
</dbReference>
<accession>A0ABP4W8C1</accession>
<proteinExistence type="predicted"/>
<evidence type="ECO:0000256" key="9">
    <source>
        <dbReference type="SAM" id="Coils"/>
    </source>
</evidence>
<dbReference type="EC" id="2.7.13.3" evidence="2"/>
<keyword evidence="6 14" id="KW-0418">Kinase</keyword>
<comment type="caution">
    <text evidence="14">The sequence shown here is derived from an EMBL/GenBank/DDBJ whole genome shotgun (WGS) entry which is preliminary data.</text>
</comment>
<keyword evidence="10" id="KW-1133">Transmembrane helix</keyword>
<dbReference type="Proteomes" id="UP001500655">
    <property type="component" value="Unassembled WGS sequence"/>
</dbReference>
<dbReference type="GO" id="GO:0016301">
    <property type="term" value="F:kinase activity"/>
    <property type="evidence" value="ECO:0007669"/>
    <property type="project" value="UniProtKB-KW"/>
</dbReference>
<evidence type="ECO:0000256" key="8">
    <source>
        <dbReference type="ARBA" id="ARBA00023012"/>
    </source>
</evidence>
<dbReference type="InterPro" id="IPR025828">
    <property type="entry name" value="Put_sensor_dom"/>
</dbReference>
<evidence type="ECO:0000313" key="14">
    <source>
        <dbReference type="EMBL" id="GAA1747543.1"/>
    </source>
</evidence>
<evidence type="ECO:0000256" key="4">
    <source>
        <dbReference type="ARBA" id="ARBA00022679"/>
    </source>
</evidence>
<dbReference type="InterPro" id="IPR050482">
    <property type="entry name" value="Sensor_HK_TwoCompSys"/>
</dbReference>
<evidence type="ECO:0000256" key="3">
    <source>
        <dbReference type="ARBA" id="ARBA00022553"/>
    </source>
</evidence>
<keyword evidence="4" id="KW-0808">Transferase</keyword>
<dbReference type="InterPro" id="IPR011712">
    <property type="entry name" value="Sig_transdc_His_kin_sub3_dim/P"/>
</dbReference>
<evidence type="ECO:0000256" key="10">
    <source>
        <dbReference type="SAM" id="Phobius"/>
    </source>
</evidence>
<feature type="domain" description="Histidine kinase/HSP90-like ATPase" evidence="11">
    <location>
        <begin position="359"/>
        <end position="443"/>
    </location>
</feature>
<feature type="domain" description="Signal transduction histidine kinase subgroup 3 dimerisation and phosphoacceptor" evidence="12">
    <location>
        <begin position="258"/>
        <end position="321"/>
    </location>
</feature>
<evidence type="ECO:0000259" key="13">
    <source>
        <dbReference type="Pfam" id="PF13796"/>
    </source>
</evidence>
<dbReference type="InterPro" id="IPR003594">
    <property type="entry name" value="HATPase_dom"/>
</dbReference>